<name>A0ABU3LFJ9_9FLAO</name>
<evidence type="ECO:0008006" key="3">
    <source>
        <dbReference type="Google" id="ProtNLM"/>
    </source>
</evidence>
<comment type="caution">
    <text evidence="1">The sequence shown here is derived from an EMBL/GenBank/DDBJ whole genome shotgun (WGS) entry which is preliminary data.</text>
</comment>
<dbReference type="InterPro" id="IPR046525">
    <property type="entry name" value="DUF6702"/>
</dbReference>
<dbReference type="EMBL" id="JAVTTO010000002">
    <property type="protein sequence ID" value="MDT7832051.1"/>
    <property type="molecule type" value="Genomic_DNA"/>
</dbReference>
<dbReference type="Proteomes" id="UP001257277">
    <property type="component" value="Unassembled WGS sequence"/>
</dbReference>
<accession>A0ABU3LFJ9</accession>
<keyword evidence="2" id="KW-1185">Reference proteome</keyword>
<reference evidence="1 2" key="1">
    <citation type="submission" date="2023-09" db="EMBL/GenBank/DDBJ databases">
        <title>Novel taxa isolated from Blanes Bay.</title>
        <authorList>
            <person name="Rey-Velasco X."/>
            <person name="Lucena T."/>
        </authorList>
    </citation>
    <scope>NUCLEOTIDE SEQUENCE [LARGE SCALE GENOMIC DNA]</scope>
    <source>
        <strain evidence="1 2">S356</strain>
    </source>
</reference>
<evidence type="ECO:0000313" key="1">
    <source>
        <dbReference type="EMBL" id="MDT7832051.1"/>
    </source>
</evidence>
<dbReference type="Pfam" id="PF20420">
    <property type="entry name" value="DUF6702"/>
    <property type="match status" value="1"/>
</dbReference>
<evidence type="ECO:0000313" key="2">
    <source>
        <dbReference type="Proteomes" id="UP001257277"/>
    </source>
</evidence>
<protein>
    <recommendedName>
        <fullName evidence="3">Peptidase E</fullName>
    </recommendedName>
</protein>
<gene>
    <name evidence="1" type="ORF">RQM59_06645</name>
</gene>
<organism evidence="1 2">
    <name type="scientific">Asprobacillus argus</name>
    <dbReference type="NCBI Taxonomy" id="3076534"/>
    <lineage>
        <taxon>Bacteria</taxon>
        <taxon>Pseudomonadati</taxon>
        <taxon>Bacteroidota</taxon>
        <taxon>Flavobacteriia</taxon>
        <taxon>Flavobacteriales</taxon>
        <taxon>Flavobacteriaceae</taxon>
        <taxon>Asprobacillus</taxon>
    </lineage>
</organism>
<sequence>MRKNKYILLLFLIPLFAFNAHKYYLSLTQIEYKSDTESIQIILNIFIDDMETALNDIHNIDLQLDTKKELKESDTYFKEYLKKNLHLKTKSKELTFNYLGKEYEGDNIFFYLEIEGVKSLESLEISSSILIEHFPKQQNLIKAKANGVNRSKLLTKKNDKALLKF</sequence>
<proteinExistence type="predicted"/>
<dbReference type="RefSeq" id="WP_349241302.1">
    <property type="nucleotide sequence ID" value="NZ_JAVTTO010000002.1"/>
</dbReference>